<evidence type="ECO:0000313" key="1">
    <source>
        <dbReference type="EMBL" id="JAH88504.1"/>
    </source>
</evidence>
<dbReference type="AlphaFoldDB" id="A0A0E9WDN8"/>
<organism evidence="1">
    <name type="scientific">Anguilla anguilla</name>
    <name type="common">European freshwater eel</name>
    <name type="synonym">Muraena anguilla</name>
    <dbReference type="NCBI Taxonomy" id="7936"/>
    <lineage>
        <taxon>Eukaryota</taxon>
        <taxon>Metazoa</taxon>
        <taxon>Chordata</taxon>
        <taxon>Craniata</taxon>
        <taxon>Vertebrata</taxon>
        <taxon>Euteleostomi</taxon>
        <taxon>Actinopterygii</taxon>
        <taxon>Neopterygii</taxon>
        <taxon>Teleostei</taxon>
        <taxon>Anguilliformes</taxon>
        <taxon>Anguillidae</taxon>
        <taxon>Anguilla</taxon>
    </lineage>
</organism>
<name>A0A0E9WDN8_ANGAN</name>
<protein>
    <submittedName>
        <fullName evidence="1">Uncharacterized protein</fullName>
    </submittedName>
</protein>
<reference evidence="1" key="1">
    <citation type="submission" date="2014-11" db="EMBL/GenBank/DDBJ databases">
        <authorList>
            <person name="Amaro Gonzalez C."/>
        </authorList>
    </citation>
    <scope>NUCLEOTIDE SEQUENCE</scope>
</reference>
<reference evidence="1" key="2">
    <citation type="journal article" date="2015" name="Fish Shellfish Immunol.">
        <title>Early steps in the European eel (Anguilla anguilla)-Vibrio vulnificus interaction in the gills: Role of the RtxA13 toxin.</title>
        <authorList>
            <person name="Callol A."/>
            <person name="Pajuelo D."/>
            <person name="Ebbesson L."/>
            <person name="Teles M."/>
            <person name="MacKenzie S."/>
            <person name="Amaro C."/>
        </authorList>
    </citation>
    <scope>NUCLEOTIDE SEQUENCE</scope>
</reference>
<dbReference type="EMBL" id="GBXM01020073">
    <property type="protein sequence ID" value="JAH88504.1"/>
    <property type="molecule type" value="Transcribed_RNA"/>
</dbReference>
<accession>A0A0E9WDN8</accession>
<proteinExistence type="predicted"/>
<sequence>MKTQRGLLQPFLLRVYPSRVTLLITRHLKTGFAFHSNCSFFPECGTPSCVNCDLLLARITNVPSNQNAENKT</sequence>